<dbReference type="PANTHER" id="PTHR19134">
    <property type="entry name" value="RECEPTOR-TYPE TYROSINE-PROTEIN PHOSPHATASE"/>
    <property type="match status" value="1"/>
</dbReference>
<dbReference type="GO" id="GO:0004725">
    <property type="term" value="F:protein tyrosine phosphatase activity"/>
    <property type="evidence" value="ECO:0007669"/>
    <property type="project" value="InterPro"/>
</dbReference>
<reference evidence="4" key="1">
    <citation type="submission" date="2023-11" db="EMBL/GenBank/DDBJ databases">
        <authorList>
            <person name="De Vega J J."/>
            <person name="De Vega J J."/>
        </authorList>
    </citation>
    <scope>NUCLEOTIDE SEQUENCE</scope>
</reference>
<keyword evidence="5" id="KW-1185">Reference proteome</keyword>
<dbReference type="InterPro" id="IPR000242">
    <property type="entry name" value="PTP_cat"/>
</dbReference>
<evidence type="ECO:0000259" key="3">
    <source>
        <dbReference type="PROSITE" id="PS50056"/>
    </source>
</evidence>
<feature type="domain" description="Tyrosine specific protein phosphatases" evidence="3">
    <location>
        <begin position="250"/>
        <end position="347"/>
    </location>
</feature>
<proteinExistence type="inferred from homology"/>
<evidence type="ECO:0000256" key="1">
    <source>
        <dbReference type="ARBA" id="ARBA00009649"/>
    </source>
</evidence>
<dbReference type="SMART" id="SM00404">
    <property type="entry name" value="PTPc_motif"/>
    <property type="match status" value="1"/>
</dbReference>
<evidence type="ECO:0008006" key="6">
    <source>
        <dbReference type="Google" id="ProtNLM"/>
    </source>
</evidence>
<dbReference type="EMBL" id="CAVNYO010000440">
    <property type="protein sequence ID" value="CAK5280354.1"/>
    <property type="molecule type" value="Genomic_DNA"/>
</dbReference>
<dbReference type="Gene3D" id="3.90.190.10">
    <property type="entry name" value="Protein tyrosine phosphatase superfamily"/>
    <property type="match status" value="1"/>
</dbReference>
<evidence type="ECO:0000313" key="5">
    <source>
        <dbReference type="Proteomes" id="UP001295794"/>
    </source>
</evidence>
<dbReference type="PROSITE" id="PS50056">
    <property type="entry name" value="TYR_PHOSPHATASE_2"/>
    <property type="match status" value="1"/>
</dbReference>
<feature type="domain" description="Tyrosine-protein phosphatase" evidence="2">
    <location>
        <begin position="71"/>
        <end position="356"/>
    </location>
</feature>
<dbReference type="InterPro" id="IPR050348">
    <property type="entry name" value="Protein-Tyr_Phosphatase"/>
</dbReference>
<dbReference type="PRINTS" id="PR00700">
    <property type="entry name" value="PRTYPHPHTASE"/>
</dbReference>
<name>A0AAD2HSN4_9AGAR</name>
<dbReference type="SUPFAM" id="SSF52799">
    <property type="entry name" value="(Phosphotyrosine protein) phosphatases II"/>
    <property type="match status" value="1"/>
</dbReference>
<dbReference type="Proteomes" id="UP001295794">
    <property type="component" value="Unassembled WGS sequence"/>
</dbReference>
<dbReference type="InterPro" id="IPR000387">
    <property type="entry name" value="Tyr_Pase_dom"/>
</dbReference>
<protein>
    <recommendedName>
        <fullName evidence="6">Phosphatases II</fullName>
    </recommendedName>
</protein>
<dbReference type="SMART" id="SM00194">
    <property type="entry name" value="PTPc"/>
    <property type="match status" value="1"/>
</dbReference>
<dbReference type="InterPro" id="IPR003595">
    <property type="entry name" value="Tyr_Pase_cat"/>
</dbReference>
<dbReference type="PANTHER" id="PTHR19134:SF449">
    <property type="entry name" value="TYROSINE-PROTEIN PHOSPHATASE 1"/>
    <property type="match status" value="1"/>
</dbReference>
<comment type="caution">
    <text evidence="4">The sequence shown here is derived from an EMBL/GenBank/DDBJ whole genome shotgun (WGS) entry which is preliminary data.</text>
</comment>
<dbReference type="Pfam" id="PF00102">
    <property type="entry name" value="Y_phosphatase"/>
    <property type="match status" value="2"/>
</dbReference>
<dbReference type="PROSITE" id="PS50055">
    <property type="entry name" value="TYR_PHOSPHATASE_PTP"/>
    <property type="match status" value="1"/>
</dbReference>
<dbReference type="AlphaFoldDB" id="A0AAD2HSN4"/>
<organism evidence="4 5">
    <name type="scientific">Mycena citricolor</name>
    <dbReference type="NCBI Taxonomy" id="2018698"/>
    <lineage>
        <taxon>Eukaryota</taxon>
        <taxon>Fungi</taxon>
        <taxon>Dikarya</taxon>
        <taxon>Basidiomycota</taxon>
        <taxon>Agaricomycotina</taxon>
        <taxon>Agaricomycetes</taxon>
        <taxon>Agaricomycetidae</taxon>
        <taxon>Agaricales</taxon>
        <taxon>Marasmiineae</taxon>
        <taxon>Mycenaceae</taxon>
        <taxon>Mycena</taxon>
    </lineage>
</organism>
<accession>A0AAD2HSN4</accession>
<evidence type="ECO:0000259" key="2">
    <source>
        <dbReference type="PROSITE" id="PS50055"/>
    </source>
</evidence>
<sequence length="359" mass="40766">MQVEHRVSTPSWITSYFTSQKQQKIVHEALRKRERARQAIRSYHLEGLQNPPKDVPRPIFDFYSIAQGTHPDHERKNRYCDIVPYDRTRVLDPRDSQRYLNASWVLERFGHKWWIAAQAPLPQTFHAFLSLLQYPSTLPSRTTDGPRSTRIRTIAQLTPFIEGDRRKAHEYLPTRVGQSRVHSPEAGNQSPALSLRLLQVEQIEEACCIKSTVSMFPEGDESKTVIFHHLFYTAWPDHGVPEGKDEEGLMAFLRLVDSSNRNDSDDPDPPIVVGCSAGVGRTGTFIALSSILRSYGFLSKPSFPDELSADSPLGPLPSALDSDVVAQEVDSLREQRTTMVQQDSQLQIIYALLRTAFRV</sequence>
<gene>
    <name evidence="4" type="ORF">MYCIT1_LOCUS30844</name>
</gene>
<comment type="similarity">
    <text evidence="1">Belongs to the protein-tyrosine phosphatase family. Non-receptor class subfamily.</text>
</comment>
<evidence type="ECO:0000313" key="4">
    <source>
        <dbReference type="EMBL" id="CAK5280354.1"/>
    </source>
</evidence>
<dbReference type="InterPro" id="IPR029021">
    <property type="entry name" value="Prot-tyrosine_phosphatase-like"/>
</dbReference>